<dbReference type="EMBL" id="BTSY01000002">
    <property type="protein sequence ID" value="GMT16488.1"/>
    <property type="molecule type" value="Genomic_DNA"/>
</dbReference>
<proteinExistence type="predicted"/>
<feature type="non-terminal residue" evidence="2">
    <location>
        <position position="89"/>
    </location>
</feature>
<accession>A0AAV5VB76</accession>
<protein>
    <recommendedName>
        <fullName evidence="1">F-box domain-containing protein</fullName>
    </recommendedName>
</protein>
<evidence type="ECO:0000313" key="3">
    <source>
        <dbReference type="Proteomes" id="UP001432322"/>
    </source>
</evidence>
<name>A0AAV5VB76_9BILA</name>
<reference evidence="2" key="1">
    <citation type="submission" date="2023-10" db="EMBL/GenBank/DDBJ databases">
        <title>Genome assembly of Pristionchus species.</title>
        <authorList>
            <person name="Yoshida K."/>
            <person name="Sommer R.J."/>
        </authorList>
    </citation>
    <scope>NUCLEOTIDE SEQUENCE</scope>
    <source>
        <strain evidence="2">RS5133</strain>
    </source>
</reference>
<keyword evidence="3" id="KW-1185">Reference proteome</keyword>
<dbReference type="PROSITE" id="PS50181">
    <property type="entry name" value="FBOX"/>
    <property type="match status" value="1"/>
</dbReference>
<feature type="domain" description="F-box" evidence="1">
    <location>
        <begin position="1"/>
        <end position="44"/>
    </location>
</feature>
<evidence type="ECO:0000259" key="1">
    <source>
        <dbReference type="PROSITE" id="PS50181"/>
    </source>
</evidence>
<dbReference type="InterPro" id="IPR001810">
    <property type="entry name" value="F-box_dom"/>
</dbReference>
<feature type="non-terminal residue" evidence="2">
    <location>
        <position position="1"/>
    </location>
</feature>
<dbReference type="Proteomes" id="UP001432322">
    <property type="component" value="Unassembled WGS sequence"/>
</dbReference>
<evidence type="ECO:0000313" key="2">
    <source>
        <dbReference type="EMBL" id="GMT16488.1"/>
    </source>
</evidence>
<sequence length="89" mass="10186">LVDFPPEILESIFKFVGESATITMRGVCRKTKTFVDTSAAARKPVVKYIKFVERDVDDVFYFEFRIHKKDSPLFAVGLCDLNASHQLNQ</sequence>
<organism evidence="2 3">
    <name type="scientific">Pristionchus fissidentatus</name>
    <dbReference type="NCBI Taxonomy" id="1538716"/>
    <lineage>
        <taxon>Eukaryota</taxon>
        <taxon>Metazoa</taxon>
        <taxon>Ecdysozoa</taxon>
        <taxon>Nematoda</taxon>
        <taxon>Chromadorea</taxon>
        <taxon>Rhabditida</taxon>
        <taxon>Rhabditina</taxon>
        <taxon>Diplogasteromorpha</taxon>
        <taxon>Diplogasteroidea</taxon>
        <taxon>Neodiplogasteridae</taxon>
        <taxon>Pristionchus</taxon>
    </lineage>
</organism>
<dbReference type="Pfam" id="PF00646">
    <property type="entry name" value="F-box"/>
    <property type="match status" value="1"/>
</dbReference>
<comment type="caution">
    <text evidence="2">The sequence shown here is derived from an EMBL/GenBank/DDBJ whole genome shotgun (WGS) entry which is preliminary data.</text>
</comment>
<dbReference type="AlphaFoldDB" id="A0AAV5VB76"/>
<gene>
    <name evidence="2" type="ORF">PFISCL1PPCAC_7785</name>
</gene>